<dbReference type="EMBL" id="LJAM02000083">
    <property type="protein sequence ID" value="RAP71911.1"/>
    <property type="molecule type" value="Genomic_DNA"/>
</dbReference>
<dbReference type="InterPro" id="IPR010985">
    <property type="entry name" value="Ribbon_hlx_hlx"/>
</dbReference>
<name>A0A1E7Z4T8_9GAMM</name>
<dbReference type="EMBL" id="MAYS01000033">
    <property type="protein sequence ID" value="OFC63763.1"/>
    <property type="molecule type" value="Genomic_DNA"/>
</dbReference>
<comment type="caution">
    <text evidence="2">The sequence shown here is derived from an EMBL/GenBank/DDBJ whole genome shotgun (WGS) entry which is preliminary data.</text>
</comment>
<dbReference type="Proteomes" id="UP000244334">
    <property type="component" value="Unassembled WGS sequence"/>
</dbReference>
<evidence type="ECO:0000313" key="4">
    <source>
        <dbReference type="Proteomes" id="UP000243534"/>
    </source>
</evidence>
<protein>
    <recommendedName>
        <fullName evidence="1">Antitoxin FitA-like ribbon-helix-helix domain-containing protein</fullName>
    </recommendedName>
</protein>
<dbReference type="InterPro" id="IPR053853">
    <property type="entry name" value="FitA-like_RHH"/>
</dbReference>
<evidence type="ECO:0000259" key="1">
    <source>
        <dbReference type="Pfam" id="PF22513"/>
    </source>
</evidence>
<reference evidence="3 5" key="2">
    <citation type="submission" date="2018-04" db="EMBL/GenBank/DDBJ databases">
        <title>Genomes of the Obligate Erwinia dacicola and Facultative Enterobacter sp. OLF Endosymbionts of the Olive Fruit fly, Bactrocera oleae.</title>
        <authorList>
            <person name="Estes A.M."/>
            <person name="Hearn D.J."/>
            <person name="Agarwal S."/>
            <person name="Pierson E.A."/>
            <person name="Dunning-Hotopp J.C."/>
        </authorList>
    </citation>
    <scope>NUCLEOTIDE SEQUENCE [LARGE SCALE GENOMIC DNA]</scope>
    <source>
        <strain evidence="3 5">Oroville</strain>
    </source>
</reference>
<proteinExistence type="predicted"/>
<dbReference type="OrthoDB" id="7022157at2"/>
<organism evidence="2 4">
    <name type="scientific">Candidatus Erwinia dacicola</name>
    <dbReference type="NCBI Taxonomy" id="252393"/>
    <lineage>
        <taxon>Bacteria</taxon>
        <taxon>Pseudomonadati</taxon>
        <taxon>Pseudomonadota</taxon>
        <taxon>Gammaproteobacteria</taxon>
        <taxon>Enterobacterales</taxon>
        <taxon>Erwiniaceae</taxon>
        <taxon>Erwinia</taxon>
    </lineage>
</organism>
<evidence type="ECO:0000313" key="2">
    <source>
        <dbReference type="EMBL" id="OFC63763.1"/>
    </source>
</evidence>
<dbReference type="RefSeq" id="WP_070133600.1">
    <property type="nucleotide sequence ID" value="NZ_LJAM02000083.1"/>
</dbReference>
<dbReference type="Pfam" id="PF22513">
    <property type="entry name" value="FitA-like_RHH"/>
    <property type="match status" value="1"/>
</dbReference>
<gene>
    <name evidence="3" type="ORF">ACZ87_01265</name>
    <name evidence="2" type="ORF">BBW68_04155</name>
</gene>
<dbReference type="Proteomes" id="UP000243534">
    <property type="component" value="Unassembled WGS sequence"/>
</dbReference>
<reference evidence="2 4" key="1">
    <citation type="submission" date="2016-07" db="EMBL/GenBank/DDBJ databases">
        <authorList>
            <person name="Yuval B."/>
        </authorList>
    </citation>
    <scope>NUCLEOTIDE SEQUENCE [LARGE SCALE GENOMIC DNA]</scope>
    <source>
        <strain evidence="2 4">IL</strain>
    </source>
</reference>
<sequence length="305" mass="35209">MAKLQVRNFPDDIYEQIVASAAKSERSIEGELRYVLSDVYGKKAKSEELPLSLRQSWQVETGKRMSWLLEQLRHDGWFRYGESSDPVLLAARIGESSPALLLDCLEGRQAPTFDMAARMQAVLSCRADWLMSGAGNPFQIERLSNDYRCFFDTLLDVDGNLKPDTALHFVRICADDHHHDGTLLVIVRSGQTWQCKYECTRFRLNSQMGTGGRGDLLRFFKYLKTELSHVPKTSWTYKNKENEDPELGLHHPEYYIQNGKYSDRNDWLFRMLTGQAPFKWSMSFSAELEELEKLPFESTKRANDV</sequence>
<evidence type="ECO:0000313" key="3">
    <source>
        <dbReference type="EMBL" id="RAP71911.1"/>
    </source>
</evidence>
<accession>A0A1E7Z4T8</accession>
<feature type="domain" description="Antitoxin FitA-like ribbon-helix-helix" evidence="1">
    <location>
        <begin position="2"/>
        <end position="38"/>
    </location>
</feature>
<dbReference type="AlphaFoldDB" id="A0A1E7Z4T8"/>
<dbReference type="SUPFAM" id="SSF47598">
    <property type="entry name" value="Ribbon-helix-helix"/>
    <property type="match status" value="1"/>
</dbReference>
<evidence type="ECO:0000313" key="5">
    <source>
        <dbReference type="Proteomes" id="UP000244334"/>
    </source>
</evidence>
<dbReference type="GO" id="GO:0006355">
    <property type="term" value="P:regulation of DNA-templated transcription"/>
    <property type="evidence" value="ECO:0007669"/>
    <property type="project" value="InterPro"/>
</dbReference>
<keyword evidence="5" id="KW-1185">Reference proteome</keyword>